<dbReference type="CDD" id="cd01647">
    <property type="entry name" value="RT_LTR"/>
    <property type="match status" value="1"/>
</dbReference>
<dbReference type="AlphaFoldDB" id="A0AAF0UHN0"/>
<dbReference type="InterPro" id="IPR043128">
    <property type="entry name" value="Rev_trsase/Diguanyl_cyclase"/>
</dbReference>
<dbReference type="InterPro" id="IPR053134">
    <property type="entry name" value="RNA-dir_DNA_polymerase"/>
</dbReference>
<dbReference type="FunFam" id="3.30.70.270:FF:000003">
    <property type="entry name" value="Transposon Ty3-G Gag-Pol polyprotein"/>
    <property type="match status" value="1"/>
</dbReference>
<gene>
    <name evidence="2" type="ORF">MTR67_039414</name>
</gene>
<protein>
    <recommendedName>
        <fullName evidence="1">Reverse transcriptase domain-containing protein</fullName>
    </recommendedName>
</protein>
<dbReference type="Proteomes" id="UP001234989">
    <property type="component" value="Chromosome 9"/>
</dbReference>
<name>A0AAF0UHN0_SOLVR</name>
<dbReference type="PANTHER" id="PTHR24559:SF444">
    <property type="entry name" value="REVERSE TRANSCRIPTASE DOMAIN-CONTAINING PROTEIN"/>
    <property type="match status" value="1"/>
</dbReference>
<proteinExistence type="predicted"/>
<dbReference type="Pfam" id="PF00078">
    <property type="entry name" value="RVT_1"/>
    <property type="match status" value="1"/>
</dbReference>
<dbReference type="PANTHER" id="PTHR24559">
    <property type="entry name" value="TRANSPOSON TY3-I GAG-POL POLYPROTEIN"/>
    <property type="match status" value="1"/>
</dbReference>
<dbReference type="Gene3D" id="3.10.10.10">
    <property type="entry name" value="HIV Type 1 Reverse Transcriptase, subunit A, domain 1"/>
    <property type="match status" value="1"/>
</dbReference>
<evidence type="ECO:0000259" key="1">
    <source>
        <dbReference type="Pfam" id="PF00078"/>
    </source>
</evidence>
<keyword evidence="3" id="KW-1185">Reference proteome</keyword>
<sequence>MTFQTQYGHNEFLVMSFGLNNAPMIFMDLMNRVVKQYHDMFMIVFIDDILIYSRSEAENVENLRIVLQILKDMELYAMFSKCEFWLRSIDFLGHIIFGEGIQVDPKKTEAFKNWPRPLSASNIQSFLVLAS</sequence>
<dbReference type="SUPFAM" id="SSF56672">
    <property type="entry name" value="DNA/RNA polymerases"/>
    <property type="match status" value="1"/>
</dbReference>
<evidence type="ECO:0000313" key="3">
    <source>
        <dbReference type="Proteomes" id="UP001234989"/>
    </source>
</evidence>
<dbReference type="InterPro" id="IPR043502">
    <property type="entry name" value="DNA/RNA_pol_sf"/>
</dbReference>
<accession>A0AAF0UHN0</accession>
<reference evidence="2" key="1">
    <citation type="submission" date="2023-08" db="EMBL/GenBank/DDBJ databases">
        <title>A de novo genome assembly of Solanum verrucosum Schlechtendal, a Mexican diploid species geographically isolated from the other diploid A-genome species in potato relatives.</title>
        <authorList>
            <person name="Hosaka K."/>
        </authorList>
    </citation>
    <scope>NUCLEOTIDE SEQUENCE</scope>
    <source>
        <tissue evidence="2">Young leaves</tissue>
    </source>
</reference>
<dbReference type="InterPro" id="IPR000477">
    <property type="entry name" value="RT_dom"/>
</dbReference>
<evidence type="ECO:0000313" key="2">
    <source>
        <dbReference type="EMBL" id="WMV46029.1"/>
    </source>
</evidence>
<organism evidence="2 3">
    <name type="scientific">Solanum verrucosum</name>
    <dbReference type="NCBI Taxonomy" id="315347"/>
    <lineage>
        <taxon>Eukaryota</taxon>
        <taxon>Viridiplantae</taxon>
        <taxon>Streptophyta</taxon>
        <taxon>Embryophyta</taxon>
        <taxon>Tracheophyta</taxon>
        <taxon>Spermatophyta</taxon>
        <taxon>Magnoliopsida</taxon>
        <taxon>eudicotyledons</taxon>
        <taxon>Gunneridae</taxon>
        <taxon>Pentapetalae</taxon>
        <taxon>asterids</taxon>
        <taxon>lamiids</taxon>
        <taxon>Solanales</taxon>
        <taxon>Solanaceae</taxon>
        <taxon>Solanoideae</taxon>
        <taxon>Solaneae</taxon>
        <taxon>Solanum</taxon>
    </lineage>
</organism>
<feature type="domain" description="Reverse transcriptase" evidence="1">
    <location>
        <begin position="4"/>
        <end position="96"/>
    </location>
</feature>
<dbReference type="EMBL" id="CP133620">
    <property type="protein sequence ID" value="WMV46029.1"/>
    <property type="molecule type" value="Genomic_DNA"/>
</dbReference>
<dbReference type="Gene3D" id="3.30.70.270">
    <property type="match status" value="1"/>
</dbReference>